<protein>
    <submittedName>
        <fullName evidence="1">Uncharacterized protein</fullName>
    </submittedName>
</protein>
<proteinExistence type="predicted"/>
<accession>A0ABW0H2E5</accession>
<gene>
    <name evidence="1" type="ORF">ACFPLB_13305</name>
</gene>
<sequence>MIKLTGPDPKQTNFLLRRSLHSIASGQKMKSGENMFLSGKISLSKKQQRQVAAICIQK</sequence>
<organism evidence="1 2">
    <name type="scientific">Aquamicrobium segne</name>
    <dbReference type="NCBI Taxonomy" id="469547"/>
    <lineage>
        <taxon>Bacteria</taxon>
        <taxon>Pseudomonadati</taxon>
        <taxon>Pseudomonadota</taxon>
        <taxon>Alphaproteobacteria</taxon>
        <taxon>Hyphomicrobiales</taxon>
        <taxon>Phyllobacteriaceae</taxon>
        <taxon>Aquamicrobium</taxon>
    </lineage>
</organism>
<dbReference type="Proteomes" id="UP001596016">
    <property type="component" value="Unassembled WGS sequence"/>
</dbReference>
<name>A0ABW0H2E5_9HYPH</name>
<comment type="caution">
    <text evidence="1">The sequence shown here is derived from an EMBL/GenBank/DDBJ whole genome shotgun (WGS) entry which is preliminary data.</text>
</comment>
<keyword evidence="2" id="KW-1185">Reference proteome</keyword>
<dbReference type="RefSeq" id="WP_378230392.1">
    <property type="nucleotide sequence ID" value="NZ_JBHSLL010000050.1"/>
</dbReference>
<reference evidence="2" key="1">
    <citation type="journal article" date="2019" name="Int. J. Syst. Evol. Microbiol.">
        <title>The Global Catalogue of Microorganisms (GCM) 10K type strain sequencing project: providing services to taxonomists for standard genome sequencing and annotation.</title>
        <authorList>
            <consortium name="The Broad Institute Genomics Platform"/>
            <consortium name="The Broad Institute Genome Sequencing Center for Infectious Disease"/>
            <person name="Wu L."/>
            <person name="Ma J."/>
        </authorList>
    </citation>
    <scope>NUCLEOTIDE SEQUENCE [LARGE SCALE GENOMIC DNA]</scope>
    <source>
        <strain evidence="2">CGMCC 4.1415</strain>
    </source>
</reference>
<dbReference type="EMBL" id="JBHSLL010000050">
    <property type="protein sequence ID" value="MFC5386938.1"/>
    <property type="molecule type" value="Genomic_DNA"/>
</dbReference>
<evidence type="ECO:0000313" key="2">
    <source>
        <dbReference type="Proteomes" id="UP001596016"/>
    </source>
</evidence>
<evidence type="ECO:0000313" key="1">
    <source>
        <dbReference type="EMBL" id="MFC5386938.1"/>
    </source>
</evidence>